<proteinExistence type="predicted"/>
<dbReference type="AlphaFoldDB" id="A0A430F9K9"/>
<dbReference type="EMBL" id="QXGJ01000013">
    <property type="protein sequence ID" value="RSX49507.1"/>
    <property type="molecule type" value="Genomic_DNA"/>
</dbReference>
<keyword evidence="2" id="KW-1185">Reference proteome</keyword>
<protein>
    <recommendedName>
        <fullName evidence="3">Alginate lyase</fullName>
    </recommendedName>
</protein>
<dbReference type="Gene3D" id="1.50.10.100">
    <property type="entry name" value="Chondroitin AC/alginate lyase"/>
    <property type="match status" value="1"/>
</dbReference>
<dbReference type="OrthoDB" id="7335480at2"/>
<dbReference type="RefSeq" id="WP_126030797.1">
    <property type="nucleotide sequence ID" value="NZ_JAFEJY010000001.1"/>
</dbReference>
<dbReference type="Gene3D" id="2.70.98.70">
    <property type="match status" value="1"/>
</dbReference>
<sequence>MNTTIDLLADWTATPTGQAGGGVRFDYPVPADACGFFTRGFMPCCDTAFDATDYLGIALRVRTTLPNTAVFVVVTCLKNPAGGNGAVGGADPSETHAAACTIAMPGDHDLVIPWSDFDIETANRLAWQYVSAVTVEASTGVEANAAGVGVESDKAEPKRNDANAKRDDGFVVLSARLLRARGLVAECAIRGRAVESGHNAIYTVDVLNCLDHAVAVSSRQIFDGWESTRAIVEPVSAVVESNATTTFTVRIPVHDGFVPGGSEHTRIRFTPDGDDIASDTVELVTMRTLPHPYLVHTAAGWRDVAARIRDYLKFTPEHDRWHALADQWESQPTADGKPYCYFTDVEDHLMACAYLHMLGEDVSTGEDAGANEVTESNAYARRIIEFFRYFTDPENGYPARRRGCHQSFVQEGQFFQHLAIAYDAVAGCGPDLLTDADRTAVEHTFRLYMTDIDRHIRGGEISNWLLAEIVGAFDCALALGDMERADRFLNGPGGIIEQFRYGTLNDGWWHECSIGYNTWVSGLFLHVCHALEPFGIRLAHTRFPVPFNRGVNSTYACEPRAGAEPATWVREKWGGNLHATLGFKDLFDASLKFLDYRGVMIGINDSDEKKITAEHWTSTYDLAYRYYRDPEYLPIIARQDVADPVFGFGEIPDADAARAAVAVLDGRRADDAGTGIDNKPAYLRNAYSDNVGIAMLRSQTSDREPREQIQAVLHYGSHGGAHGHFDITDLLSVMRYGRSLFNPENNWWGYRNFMYKWHVQNSLTKNMVNVDDKMQLPADSTRTLFHTGRALQAAAIDTTCTWAYPPYCGMDYDDSAGDFAKRLRMNYLSFPVDPDLTYAATSGETEPIRQRRVMAVTDDYIVLFDLVQGERAHQYETTWQFKGFRGLTGVGGDMDGDGEGDGVGVTATGHTDQYTTESASDGQMITDCTWYRVAGASRASFRNEFTADEYEPELRSDRSFYNEPGVLNTDVYTAWPKSTTQVVGNTAMYFGWATDYDGYNVPFDWAVLGDGTADTVDAGAGVVGEGMRELAHGSLNGWILGRDETNVRLDGVHRLTLRVCQHDVANEKGEPVRTPQSVFWGSAVLELADGSTVALADLPYETSNIDAGHGVGRDYEGGRVTIQGREFPQAIPSSTVDHGEPGELVWNLDALRASGTLASEPERLRACVGVDAFPGSEDQVRRFYAVRAAEPSVSAQFITVLEPYETERRVLKVHADSATSVAVTLTDGRVQRISLSEGSEDGSQPQLDFTETLNGRVLRRETASGCSV</sequence>
<accession>A0A430F9K9</accession>
<dbReference type="InterPro" id="IPR008929">
    <property type="entry name" value="Chondroitin_lyas"/>
</dbReference>
<name>A0A430F9K9_9BIFI</name>
<dbReference type="Proteomes" id="UP000288607">
    <property type="component" value="Unassembled WGS sequence"/>
</dbReference>
<evidence type="ECO:0000313" key="2">
    <source>
        <dbReference type="Proteomes" id="UP000288607"/>
    </source>
</evidence>
<organism evidence="1 2">
    <name type="scientific">Bifidobacterium callimiconis</name>
    <dbReference type="NCBI Taxonomy" id="2306973"/>
    <lineage>
        <taxon>Bacteria</taxon>
        <taxon>Bacillati</taxon>
        <taxon>Actinomycetota</taxon>
        <taxon>Actinomycetes</taxon>
        <taxon>Bifidobacteriales</taxon>
        <taxon>Bifidobacteriaceae</taxon>
        <taxon>Bifidobacterium</taxon>
    </lineage>
</organism>
<evidence type="ECO:0000313" key="1">
    <source>
        <dbReference type="EMBL" id="RSX49507.1"/>
    </source>
</evidence>
<evidence type="ECO:0008006" key="3">
    <source>
        <dbReference type="Google" id="ProtNLM"/>
    </source>
</evidence>
<dbReference type="SUPFAM" id="SSF48230">
    <property type="entry name" value="Chondroitin AC/alginate lyase"/>
    <property type="match status" value="1"/>
</dbReference>
<gene>
    <name evidence="1" type="ORF">D2E23_2009</name>
</gene>
<reference evidence="1 2" key="1">
    <citation type="submission" date="2018-09" db="EMBL/GenBank/DDBJ databases">
        <title>Characterization of the phylogenetic diversity of five novel species belonging to the genus Bifidobacterium.</title>
        <authorList>
            <person name="Lugli G.A."/>
            <person name="Duranti S."/>
            <person name="Milani C."/>
        </authorList>
    </citation>
    <scope>NUCLEOTIDE SEQUENCE [LARGE SCALE GENOMIC DNA]</scope>
    <source>
        <strain evidence="1 2">2028B</strain>
    </source>
</reference>
<comment type="caution">
    <text evidence="1">The sequence shown here is derived from an EMBL/GenBank/DDBJ whole genome shotgun (WGS) entry which is preliminary data.</text>
</comment>